<accession>A0A7G9YZ72</accession>
<dbReference type="HAMAP" id="MF_02040">
    <property type="entry name" value="Mrp_NBP35"/>
    <property type="match status" value="1"/>
</dbReference>
<feature type="binding site" evidence="8">
    <location>
        <begin position="40"/>
        <end position="47"/>
    </location>
    <ligand>
        <name>ATP</name>
        <dbReference type="ChEBI" id="CHEBI:30616"/>
    </ligand>
</feature>
<name>A0A7G9YZ72_9EURY</name>
<dbReference type="SUPFAM" id="SSF52540">
    <property type="entry name" value="P-loop containing nucleoside triphosphate hydrolases"/>
    <property type="match status" value="1"/>
</dbReference>
<evidence type="ECO:0000256" key="5">
    <source>
        <dbReference type="ARBA" id="ARBA00023014"/>
    </source>
</evidence>
<dbReference type="PANTHER" id="PTHR23264">
    <property type="entry name" value="NUCLEOTIDE-BINDING PROTEIN NBP35 YEAST -RELATED"/>
    <property type="match status" value="1"/>
</dbReference>
<dbReference type="InterPro" id="IPR019591">
    <property type="entry name" value="Mrp/NBP35_ATP-bd"/>
</dbReference>
<evidence type="ECO:0000256" key="4">
    <source>
        <dbReference type="ARBA" id="ARBA00023004"/>
    </source>
</evidence>
<evidence type="ECO:0000256" key="2">
    <source>
        <dbReference type="ARBA" id="ARBA00022741"/>
    </source>
</evidence>
<keyword evidence="1 8" id="KW-0479">Metal-binding</keyword>
<dbReference type="GO" id="GO:0005829">
    <property type="term" value="C:cytosol"/>
    <property type="evidence" value="ECO:0007669"/>
    <property type="project" value="TreeGrafter"/>
</dbReference>
<proteinExistence type="inferred from homology"/>
<dbReference type="GO" id="GO:0016226">
    <property type="term" value="P:iron-sulfur cluster assembly"/>
    <property type="evidence" value="ECO:0007669"/>
    <property type="project" value="InterPro"/>
</dbReference>
<dbReference type="CDD" id="cd02037">
    <property type="entry name" value="Mrp_NBP35"/>
    <property type="match status" value="1"/>
</dbReference>
<keyword evidence="5 8" id="KW-0411">Iron-sulfur</keyword>
<keyword evidence="4 8" id="KW-0408">Iron</keyword>
<dbReference type="InterPro" id="IPR027417">
    <property type="entry name" value="P-loop_NTPase"/>
</dbReference>
<evidence type="ECO:0000256" key="8">
    <source>
        <dbReference type="HAMAP-Rule" id="MF_02040"/>
    </source>
</evidence>
<dbReference type="InterPro" id="IPR000808">
    <property type="entry name" value="Mrp-like_CS"/>
</dbReference>
<reference evidence="9" key="1">
    <citation type="submission" date="2020-06" db="EMBL/GenBank/DDBJ databases">
        <title>Unique genomic features of the anaerobic methanotrophic archaea.</title>
        <authorList>
            <person name="Chadwick G.L."/>
            <person name="Skennerton C.T."/>
            <person name="Laso-Perez R."/>
            <person name="Leu A.O."/>
            <person name="Speth D.R."/>
            <person name="Yu H."/>
            <person name="Morgan-Lang C."/>
            <person name="Hatzenpichler R."/>
            <person name="Goudeau D."/>
            <person name="Malmstrom R."/>
            <person name="Brazelton W.J."/>
            <person name="Woyke T."/>
            <person name="Hallam S.J."/>
            <person name="Tyson G.W."/>
            <person name="Wegener G."/>
            <person name="Boetius A."/>
            <person name="Orphan V."/>
        </authorList>
    </citation>
    <scope>NUCLEOTIDE SEQUENCE</scope>
</reference>
<dbReference type="GO" id="GO:0046872">
    <property type="term" value="F:metal ion binding"/>
    <property type="evidence" value="ECO:0007669"/>
    <property type="project" value="UniProtKB-KW"/>
</dbReference>
<dbReference type="FunFam" id="3.40.50.300:FF:001119">
    <property type="entry name" value="Iron-sulfur cluster carrier protein"/>
    <property type="match status" value="1"/>
</dbReference>
<comment type="similarity">
    <text evidence="8">Belongs to the Mrp/NBP35 ATP-binding proteins family.</text>
</comment>
<comment type="function">
    <text evidence="6 8">Binds and transfers iron-sulfur (Fe-S) clusters to target apoproteins. Can hydrolyze ATP.</text>
</comment>
<protein>
    <recommendedName>
        <fullName evidence="7 8">Iron-sulfur cluster carrier protein</fullName>
    </recommendedName>
</protein>
<dbReference type="InterPro" id="IPR033756">
    <property type="entry name" value="YlxH/NBP35"/>
</dbReference>
<keyword evidence="2 8" id="KW-0547">Nucleotide-binding</keyword>
<organism evidence="9">
    <name type="scientific">Candidatus Methanophagaceae archaeon ANME-1 ERB6</name>
    <dbReference type="NCBI Taxonomy" id="2759912"/>
    <lineage>
        <taxon>Archaea</taxon>
        <taxon>Methanobacteriati</taxon>
        <taxon>Methanobacteriota</taxon>
        <taxon>Stenosarchaea group</taxon>
        <taxon>Methanomicrobia</taxon>
        <taxon>Candidatus Methanophagales</taxon>
        <taxon>Candidatus Methanophagaceae</taxon>
    </lineage>
</organism>
<evidence type="ECO:0000256" key="3">
    <source>
        <dbReference type="ARBA" id="ARBA00022840"/>
    </source>
</evidence>
<dbReference type="PANTHER" id="PTHR23264:SF19">
    <property type="entry name" value="CYTOSOLIC FE-S CLUSTER ASSEMBLY FACTOR NUBP2"/>
    <property type="match status" value="1"/>
</dbReference>
<dbReference type="AlphaFoldDB" id="A0A7G9YZ72"/>
<comment type="subunit">
    <text evidence="8">Homodimer.</text>
</comment>
<dbReference type="EMBL" id="MT631537">
    <property type="protein sequence ID" value="QNO53306.1"/>
    <property type="molecule type" value="Genomic_DNA"/>
</dbReference>
<dbReference type="Gene3D" id="3.40.50.300">
    <property type="entry name" value="P-loop containing nucleotide triphosphate hydrolases"/>
    <property type="match status" value="1"/>
</dbReference>
<dbReference type="GO" id="GO:0016887">
    <property type="term" value="F:ATP hydrolysis activity"/>
    <property type="evidence" value="ECO:0007669"/>
    <property type="project" value="UniProtKB-UniRule"/>
</dbReference>
<keyword evidence="8" id="KW-0378">Hydrolase</keyword>
<dbReference type="GO" id="GO:0005524">
    <property type="term" value="F:ATP binding"/>
    <property type="evidence" value="ECO:0007669"/>
    <property type="project" value="UniProtKB-UniRule"/>
</dbReference>
<dbReference type="GO" id="GO:0051536">
    <property type="term" value="F:iron-sulfur cluster binding"/>
    <property type="evidence" value="ECO:0007669"/>
    <property type="project" value="UniProtKB-UniRule"/>
</dbReference>
<sequence length="286" mass="31110">MTMTTGTEGEKEKEKMRKEEDAALKASMEKVKYKIMVMSGKGGVGKTTVAANLAFALGMRGLDVGLMDADIHGPDVPKILGIEDKRPEVSGDKMSPILVTPRLKAMSIGFLLPDRDSPIIWRGPMKMNAIRQFLSDVDWGELDYLVVDLPPGTGDEPLSVAQLIKNVDGAIVVTTPQDLALLDSRKAVNFSGVLKVPVIGIIENMSGFVCPYCGKEINIFKYGGGERSAMELGVPFLGRVPLDPKMVEAADAGTPFVMQKESKVKEAFEHIVENVRVFVEGKTQKK</sequence>
<evidence type="ECO:0000313" key="9">
    <source>
        <dbReference type="EMBL" id="QNO53306.1"/>
    </source>
</evidence>
<gene>
    <name evidence="9" type="ORF">AFNPGKIM_00002</name>
</gene>
<keyword evidence="3 8" id="KW-0067">ATP-binding</keyword>
<dbReference type="PROSITE" id="PS01215">
    <property type="entry name" value="MRP"/>
    <property type="match status" value="1"/>
</dbReference>
<evidence type="ECO:0000256" key="1">
    <source>
        <dbReference type="ARBA" id="ARBA00022723"/>
    </source>
</evidence>
<dbReference type="Pfam" id="PF10609">
    <property type="entry name" value="ParA"/>
    <property type="match status" value="1"/>
</dbReference>
<dbReference type="GO" id="GO:0140663">
    <property type="term" value="F:ATP-dependent FeS chaperone activity"/>
    <property type="evidence" value="ECO:0007669"/>
    <property type="project" value="InterPro"/>
</dbReference>
<evidence type="ECO:0000256" key="6">
    <source>
        <dbReference type="ARBA" id="ARBA00058094"/>
    </source>
</evidence>
<evidence type="ECO:0000256" key="7">
    <source>
        <dbReference type="ARBA" id="ARBA00074706"/>
    </source>
</evidence>